<dbReference type="InterPro" id="IPR007963">
    <property type="entry name" value="Peptidase_M61_catalytic"/>
</dbReference>
<accession>A0ABR6PQ38</accession>
<dbReference type="InterPro" id="IPR027268">
    <property type="entry name" value="Peptidase_M4/M1_CTD_sf"/>
</dbReference>
<comment type="caution">
    <text evidence="3">The sequence shown here is derived from an EMBL/GenBank/DDBJ whole genome shotgun (WGS) entry which is preliminary data.</text>
</comment>
<dbReference type="RefSeq" id="WP_076376712.1">
    <property type="nucleotide sequence ID" value="NZ_FTMG01000014.1"/>
</dbReference>
<evidence type="ECO:0000259" key="2">
    <source>
        <dbReference type="PROSITE" id="PS50106"/>
    </source>
</evidence>
<dbReference type="SUPFAM" id="SSF55486">
    <property type="entry name" value="Metalloproteases ('zincins'), catalytic domain"/>
    <property type="match status" value="1"/>
</dbReference>
<gene>
    <name evidence="3" type="ORF">HDF23_004660</name>
</gene>
<dbReference type="Proteomes" id="UP000541583">
    <property type="component" value="Unassembled WGS sequence"/>
</dbReference>
<proteinExistence type="predicted"/>
<evidence type="ECO:0000313" key="3">
    <source>
        <dbReference type="EMBL" id="MBB6111888.1"/>
    </source>
</evidence>
<dbReference type="Gene3D" id="2.30.42.10">
    <property type="match status" value="1"/>
</dbReference>
<keyword evidence="1" id="KW-0732">Signal</keyword>
<sequence length="601" mass="67634">MKPFKHIITFLLIIFFMNLSVSEAQTTANISYTVSFPEAQAHYADIEMHISGLKQNTLDLKMPVWTPGSYLVREFAKNIDSFSADAGGKTVPSPKINKNTWRIATKGVATVNIKYRVYANEISVRTSYIDISHGFLSTSGIFIYPANMLHQPSTIHIKPYKDWAKVSTSLEMVNNDPFTRVSPNYDILFDSPIEVGNQDVFGFDASGVKYEVCMYGGGNYDKERLKKDLHSIVEQETAIYGENPNKHYVFIVHNHLRGGGGLEHLSSTVLGASRDAYGTEKGYQNFLGLAAHEHFHLWNVKRLRPIVLGPFDYDTENYTTNLWIAEGFTEYYQEIAVRRTNLYPPENYLDVLVGEFNILENLPGKNVQTVAESSFDAWIKAYRPNENSNNTTISYYNKGAIIGMMLDLEIINSSNGKYSLDNVMRYMYTEYYKTKKRGYTDAEFKQGFEKFAGKKLDDFYKKYINGLTPVDYNKYLGYAGYKINDELADNNDPALGVTTAATANKKLIVTSVARGTSAYIDGINVNDELAAIDDAPVTDAATLLNGKKAGDKIKVGVIRDGLPFTLEVTLLKNARVKYKIVPVDNATAQQLLVRKKWLSLQ</sequence>
<dbReference type="InterPro" id="IPR036034">
    <property type="entry name" value="PDZ_sf"/>
</dbReference>
<dbReference type="InterPro" id="IPR001478">
    <property type="entry name" value="PDZ"/>
</dbReference>
<dbReference type="InterPro" id="IPR024191">
    <property type="entry name" value="Peptidase_M61"/>
</dbReference>
<keyword evidence="3" id="KW-0482">Metalloprotease</keyword>
<evidence type="ECO:0000313" key="4">
    <source>
        <dbReference type="Proteomes" id="UP000541583"/>
    </source>
</evidence>
<evidence type="ECO:0000256" key="1">
    <source>
        <dbReference type="SAM" id="SignalP"/>
    </source>
</evidence>
<dbReference type="Gene3D" id="1.10.390.10">
    <property type="entry name" value="Neutral Protease Domain 2"/>
    <property type="match status" value="1"/>
</dbReference>
<dbReference type="SUPFAM" id="SSF50156">
    <property type="entry name" value="PDZ domain-like"/>
    <property type="match status" value="1"/>
</dbReference>
<dbReference type="Pfam" id="PF13180">
    <property type="entry name" value="PDZ_2"/>
    <property type="match status" value="1"/>
</dbReference>
<name>A0ABR6PQ38_9SPHI</name>
<feature type="chain" id="PRO_5046973305" evidence="1">
    <location>
        <begin position="25"/>
        <end position="601"/>
    </location>
</feature>
<dbReference type="GO" id="GO:0008237">
    <property type="term" value="F:metallopeptidase activity"/>
    <property type="evidence" value="ECO:0007669"/>
    <property type="project" value="UniProtKB-KW"/>
</dbReference>
<feature type="signal peptide" evidence="1">
    <location>
        <begin position="1"/>
        <end position="24"/>
    </location>
</feature>
<keyword evidence="3" id="KW-0645">Protease</keyword>
<keyword evidence="4" id="KW-1185">Reference proteome</keyword>
<dbReference type="PIRSF" id="PIRSF016493">
    <property type="entry name" value="Glycyl_aminpptds"/>
    <property type="match status" value="1"/>
</dbReference>
<reference evidence="3 4" key="1">
    <citation type="submission" date="2020-08" db="EMBL/GenBank/DDBJ databases">
        <title>Genomic Encyclopedia of Type Strains, Phase IV (KMG-V): Genome sequencing to study the core and pangenomes of soil and plant-associated prokaryotes.</title>
        <authorList>
            <person name="Whitman W."/>
        </authorList>
    </citation>
    <scope>NUCLEOTIDE SEQUENCE [LARGE SCALE GENOMIC DNA]</scope>
    <source>
        <strain evidence="3 4">ANJLi2</strain>
    </source>
</reference>
<protein>
    <submittedName>
        <fullName evidence="3">Metalloprotease with PDZ domain</fullName>
    </submittedName>
</protein>
<dbReference type="PROSITE" id="PS50106">
    <property type="entry name" value="PDZ"/>
    <property type="match status" value="1"/>
</dbReference>
<dbReference type="EMBL" id="JACHCB010000014">
    <property type="protein sequence ID" value="MBB6111888.1"/>
    <property type="molecule type" value="Genomic_DNA"/>
</dbReference>
<dbReference type="Pfam" id="PF05299">
    <property type="entry name" value="Peptidase_M61"/>
    <property type="match status" value="1"/>
</dbReference>
<organism evidence="3 4">
    <name type="scientific">Mucilaginibacter lappiensis</name>
    <dbReference type="NCBI Taxonomy" id="354630"/>
    <lineage>
        <taxon>Bacteria</taxon>
        <taxon>Pseudomonadati</taxon>
        <taxon>Bacteroidota</taxon>
        <taxon>Sphingobacteriia</taxon>
        <taxon>Sphingobacteriales</taxon>
        <taxon>Sphingobacteriaceae</taxon>
        <taxon>Mucilaginibacter</taxon>
    </lineage>
</organism>
<dbReference type="Pfam" id="PF17899">
    <property type="entry name" value="Peptidase_M61_N"/>
    <property type="match status" value="1"/>
</dbReference>
<keyword evidence="3" id="KW-0378">Hydrolase</keyword>
<feature type="domain" description="PDZ" evidence="2">
    <location>
        <begin position="484"/>
        <end position="561"/>
    </location>
</feature>
<dbReference type="SMART" id="SM00228">
    <property type="entry name" value="PDZ"/>
    <property type="match status" value="1"/>
</dbReference>
<dbReference type="Gene3D" id="2.60.40.3650">
    <property type="match status" value="1"/>
</dbReference>
<dbReference type="InterPro" id="IPR040756">
    <property type="entry name" value="Peptidase_M61_N"/>
</dbReference>